<reference evidence="2" key="1">
    <citation type="journal article" date="2020" name="Stud. Mycol.">
        <title>101 Dothideomycetes genomes: a test case for predicting lifestyles and emergence of pathogens.</title>
        <authorList>
            <person name="Haridas S."/>
            <person name="Albert R."/>
            <person name="Binder M."/>
            <person name="Bloem J."/>
            <person name="Labutti K."/>
            <person name="Salamov A."/>
            <person name="Andreopoulos B."/>
            <person name="Baker S."/>
            <person name="Barry K."/>
            <person name="Bills G."/>
            <person name="Bluhm B."/>
            <person name="Cannon C."/>
            <person name="Castanera R."/>
            <person name="Culley D."/>
            <person name="Daum C."/>
            <person name="Ezra D."/>
            <person name="Gonzalez J."/>
            <person name="Henrissat B."/>
            <person name="Kuo A."/>
            <person name="Liang C."/>
            <person name="Lipzen A."/>
            <person name="Lutzoni F."/>
            <person name="Magnuson J."/>
            <person name="Mondo S."/>
            <person name="Nolan M."/>
            <person name="Ohm R."/>
            <person name="Pangilinan J."/>
            <person name="Park H.-J."/>
            <person name="Ramirez L."/>
            <person name="Alfaro M."/>
            <person name="Sun H."/>
            <person name="Tritt A."/>
            <person name="Yoshinaga Y."/>
            <person name="Zwiers L.-H."/>
            <person name="Turgeon B."/>
            <person name="Goodwin S."/>
            <person name="Spatafora J."/>
            <person name="Crous P."/>
            <person name="Grigoriev I."/>
        </authorList>
    </citation>
    <scope>NUCLEOTIDE SEQUENCE</scope>
    <source>
        <strain evidence="2">CBS 130266</strain>
    </source>
</reference>
<sequence length="441" mass="51097">MAPPTDPPTDPVLKFKELCTAIKITQTVDAWTERAYWFMEQGYWELSAFDYHHILHSFPHTIETRSRAQFGLARSLHELGANTAARALLAAIPPRKEPEEAQHLANVFNSTHKDGDKPLFFKHKYPWMTFEETTRDTDHMRPVSQEYNKYNLEIDKCSFLVDSTVWGVYTKSGLNKTDKPFYNEGIITAPCLGADTSADELYTFYLQTLIERNIQHINEPWNPLKDPAIKLLTTDYVANNATFSYEKYIVQPYNILQSNGILFHELRFDWWYLFTVYWRLSCNAVQIPPEPTDPTQQWHVGFSTPFTFFNHSCAPNVIYTTTSPPNALIQVHLTALHNIRPNSELFISFLTPAQLMLPVETRRLILRRWIGGNCMCNKCVWQDSDPTGKVGGKRKRVILERKVDDPRWNARKSPRKVVDKRRAVGVNAPDDDFEDMDVDFE</sequence>
<dbReference type="OrthoDB" id="438641at2759"/>
<dbReference type="Pfam" id="PF00856">
    <property type="entry name" value="SET"/>
    <property type="match status" value="1"/>
</dbReference>
<dbReference type="InterPro" id="IPR046341">
    <property type="entry name" value="SET_dom_sf"/>
</dbReference>
<name>A0A9P4NTP5_9PEZI</name>
<dbReference type="SUPFAM" id="SSF82199">
    <property type="entry name" value="SET domain"/>
    <property type="match status" value="1"/>
</dbReference>
<comment type="caution">
    <text evidence="2">The sequence shown here is derived from an EMBL/GenBank/DDBJ whole genome shotgun (WGS) entry which is preliminary data.</text>
</comment>
<dbReference type="Proteomes" id="UP000800235">
    <property type="component" value="Unassembled WGS sequence"/>
</dbReference>
<keyword evidence="3" id="KW-1185">Reference proteome</keyword>
<dbReference type="PANTHER" id="PTHR12197:SF251">
    <property type="entry name" value="EG:BACR7C10.4 PROTEIN"/>
    <property type="match status" value="1"/>
</dbReference>
<evidence type="ECO:0000313" key="2">
    <source>
        <dbReference type="EMBL" id="KAF2431432.1"/>
    </source>
</evidence>
<dbReference type="EMBL" id="MU007032">
    <property type="protein sequence ID" value="KAF2431432.1"/>
    <property type="molecule type" value="Genomic_DNA"/>
</dbReference>
<gene>
    <name evidence="2" type="ORF">EJ08DRAFT_187382</name>
</gene>
<accession>A0A9P4NTP5</accession>
<evidence type="ECO:0000259" key="1">
    <source>
        <dbReference type="PROSITE" id="PS50280"/>
    </source>
</evidence>
<protein>
    <recommendedName>
        <fullName evidence="1">SET domain-containing protein</fullName>
    </recommendedName>
</protein>
<dbReference type="GO" id="GO:0005634">
    <property type="term" value="C:nucleus"/>
    <property type="evidence" value="ECO:0007669"/>
    <property type="project" value="TreeGrafter"/>
</dbReference>
<dbReference type="InterPro" id="IPR050869">
    <property type="entry name" value="H3K4_H4K5_MeTrfase"/>
</dbReference>
<dbReference type="PROSITE" id="PS50280">
    <property type="entry name" value="SET"/>
    <property type="match status" value="1"/>
</dbReference>
<dbReference type="AlphaFoldDB" id="A0A9P4NTP5"/>
<dbReference type="InterPro" id="IPR001214">
    <property type="entry name" value="SET_dom"/>
</dbReference>
<proteinExistence type="predicted"/>
<feature type="domain" description="SET" evidence="1">
    <location>
        <begin position="150"/>
        <end position="350"/>
    </location>
</feature>
<evidence type="ECO:0000313" key="3">
    <source>
        <dbReference type="Proteomes" id="UP000800235"/>
    </source>
</evidence>
<dbReference type="PANTHER" id="PTHR12197">
    <property type="entry name" value="HISTONE-LYSINE N-METHYLTRANSFERASE SMYD"/>
    <property type="match status" value="1"/>
</dbReference>
<organism evidence="2 3">
    <name type="scientific">Tothia fuscella</name>
    <dbReference type="NCBI Taxonomy" id="1048955"/>
    <lineage>
        <taxon>Eukaryota</taxon>
        <taxon>Fungi</taxon>
        <taxon>Dikarya</taxon>
        <taxon>Ascomycota</taxon>
        <taxon>Pezizomycotina</taxon>
        <taxon>Dothideomycetes</taxon>
        <taxon>Pleosporomycetidae</taxon>
        <taxon>Venturiales</taxon>
        <taxon>Cylindrosympodiaceae</taxon>
        <taxon>Tothia</taxon>
    </lineage>
</organism>
<dbReference type="Gene3D" id="2.170.270.10">
    <property type="entry name" value="SET domain"/>
    <property type="match status" value="1"/>
</dbReference>